<gene>
    <name evidence="1" type="ORF">NCTC5798_04150</name>
</gene>
<organism evidence="1 2">
    <name type="scientific">Salmonella enterica I</name>
    <dbReference type="NCBI Taxonomy" id="59201"/>
    <lineage>
        <taxon>Bacteria</taxon>
        <taxon>Pseudomonadati</taxon>
        <taxon>Pseudomonadota</taxon>
        <taxon>Gammaproteobacteria</taxon>
        <taxon>Enterobacterales</taxon>
        <taxon>Enterobacteriaceae</taxon>
        <taxon>Salmonella</taxon>
    </lineage>
</organism>
<evidence type="ECO:0000313" key="2">
    <source>
        <dbReference type="Proteomes" id="UP000255534"/>
    </source>
</evidence>
<accession>A0A379UXD7</accession>
<protein>
    <submittedName>
        <fullName evidence="1">YqeJ protein</fullName>
    </submittedName>
</protein>
<dbReference type="EMBL" id="UGXK01000001">
    <property type="protein sequence ID" value="SUG72920.1"/>
    <property type="molecule type" value="Genomic_DNA"/>
</dbReference>
<dbReference type="AlphaFoldDB" id="A0A379UXD7"/>
<dbReference type="Proteomes" id="UP000255534">
    <property type="component" value="Unassembled WGS sequence"/>
</dbReference>
<reference evidence="1 2" key="1">
    <citation type="submission" date="2018-06" db="EMBL/GenBank/DDBJ databases">
        <authorList>
            <consortium name="Pathogen Informatics"/>
            <person name="Doyle S."/>
        </authorList>
    </citation>
    <scope>NUCLEOTIDE SEQUENCE [LARGE SCALE GENOMIC DNA]</scope>
    <source>
        <strain evidence="1 2">NCTC5798</strain>
    </source>
</reference>
<evidence type="ECO:0000313" key="1">
    <source>
        <dbReference type="EMBL" id="SUG72920.1"/>
    </source>
</evidence>
<name>A0A379UXD7_SALET</name>
<sequence>MLACLTLLCLGVGLGHLFHLYTEKNRDPEKCTAPVIVFYNNTQANLTLDFMYSLKKRTGVVSISGTYYVDNKMSGVIRRDVSYVWSENKDSTPFYIDGYQQKSRVTKHCPMRFIETVLPDFYVYPGKSISYTILTQGHRGFMFTIGKRARYFSVHIKRFWEPFMKRIS</sequence>
<proteinExistence type="predicted"/>